<feature type="compositionally biased region" description="Pro residues" evidence="1">
    <location>
        <begin position="318"/>
        <end position="329"/>
    </location>
</feature>
<organism evidence="2 3">
    <name type="scientific">Pleuronectes platessa</name>
    <name type="common">European plaice</name>
    <dbReference type="NCBI Taxonomy" id="8262"/>
    <lineage>
        <taxon>Eukaryota</taxon>
        <taxon>Metazoa</taxon>
        <taxon>Chordata</taxon>
        <taxon>Craniata</taxon>
        <taxon>Vertebrata</taxon>
        <taxon>Euteleostomi</taxon>
        <taxon>Actinopterygii</taxon>
        <taxon>Neopterygii</taxon>
        <taxon>Teleostei</taxon>
        <taxon>Neoteleostei</taxon>
        <taxon>Acanthomorphata</taxon>
        <taxon>Carangaria</taxon>
        <taxon>Pleuronectiformes</taxon>
        <taxon>Pleuronectoidei</taxon>
        <taxon>Pleuronectidae</taxon>
        <taxon>Pleuronectes</taxon>
    </lineage>
</organism>
<name>A0A9N7YG17_PLEPL</name>
<comment type="caution">
    <text evidence="2">The sequence shown here is derived from an EMBL/GenBank/DDBJ whole genome shotgun (WGS) entry which is preliminary data.</text>
</comment>
<feature type="region of interest" description="Disordered" evidence="1">
    <location>
        <begin position="53"/>
        <end position="78"/>
    </location>
</feature>
<gene>
    <name evidence="2" type="ORF">PLEPLA_LOCUS13182</name>
</gene>
<dbReference type="AlphaFoldDB" id="A0A9N7YG17"/>
<evidence type="ECO:0000313" key="3">
    <source>
        <dbReference type="Proteomes" id="UP001153269"/>
    </source>
</evidence>
<feature type="region of interest" description="Disordered" evidence="1">
    <location>
        <begin position="1"/>
        <end position="23"/>
    </location>
</feature>
<evidence type="ECO:0000256" key="1">
    <source>
        <dbReference type="SAM" id="MobiDB-lite"/>
    </source>
</evidence>
<protein>
    <submittedName>
        <fullName evidence="2">Uncharacterized protein</fullName>
    </submittedName>
</protein>
<feature type="compositionally biased region" description="Gly residues" evidence="1">
    <location>
        <begin position="280"/>
        <end position="299"/>
    </location>
</feature>
<feature type="region of interest" description="Disordered" evidence="1">
    <location>
        <begin position="203"/>
        <end position="227"/>
    </location>
</feature>
<evidence type="ECO:0000313" key="2">
    <source>
        <dbReference type="EMBL" id="CAB1425252.1"/>
    </source>
</evidence>
<feature type="region of interest" description="Disordered" evidence="1">
    <location>
        <begin position="262"/>
        <end position="355"/>
    </location>
</feature>
<sequence>MEEDRLKDPWVPPPTPPYHPPAHTPPLNVCEELQLHDVLSTWRARCSSRGGGVVSDDHGASARGAHGRERRPFDRPPTAVPIIPSSSTTSLPPHPHPPLCLFVDARLLFVLRGEKSLELEKVPTCTAAEARILSARCKHILLFFLGCGGDKRDGRRSSRGTEALSAESLHLHRRFETRQTEDTLGVNILPVSPSFSRSLHFSSSSRLTAHTSEDRQETTEPTCENTTESTFLTLCMDPDKKVEKRPHSRALMDRRALLGSRDPACYPFGRGLEVKERRGGGGGANRSGPEGGGGGGGGPGLPPPLPGSPRGAAMAMAPPRPPPHPPPSPGLSGPSEPGVVLRRSDSKAKFNGAAF</sequence>
<feature type="compositionally biased region" description="Basic and acidic residues" evidence="1">
    <location>
        <begin position="55"/>
        <end position="74"/>
    </location>
</feature>
<dbReference type="Proteomes" id="UP001153269">
    <property type="component" value="Unassembled WGS sequence"/>
</dbReference>
<proteinExistence type="predicted"/>
<keyword evidence="3" id="KW-1185">Reference proteome</keyword>
<dbReference type="EMBL" id="CADEAL010000788">
    <property type="protein sequence ID" value="CAB1425252.1"/>
    <property type="molecule type" value="Genomic_DNA"/>
</dbReference>
<feature type="compositionally biased region" description="Low complexity" evidence="1">
    <location>
        <begin position="308"/>
        <end position="317"/>
    </location>
</feature>
<accession>A0A9N7YG17</accession>
<feature type="compositionally biased region" description="Pro residues" evidence="1">
    <location>
        <begin position="10"/>
        <end position="23"/>
    </location>
</feature>
<reference evidence="2" key="1">
    <citation type="submission" date="2020-03" db="EMBL/GenBank/DDBJ databases">
        <authorList>
            <person name="Weist P."/>
        </authorList>
    </citation>
    <scope>NUCLEOTIDE SEQUENCE</scope>
</reference>